<feature type="domain" description="PAS" evidence="1">
    <location>
        <begin position="1"/>
        <end position="37"/>
    </location>
</feature>
<evidence type="ECO:0000259" key="1">
    <source>
        <dbReference type="PROSITE" id="PS50112"/>
    </source>
</evidence>
<dbReference type="SUPFAM" id="SSF55785">
    <property type="entry name" value="PYP-like sensor domain (PAS domain)"/>
    <property type="match status" value="1"/>
</dbReference>
<dbReference type="InterPro" id="IPR013767">
    <property type="entry name" value="PAS_fold"/>
</dbReference>
<dbReference type="Gene3D" id="3.30.450.20">
    <property type="entry name" value="PAS domain"/>
    <property type="match status" value="1"/>
</dbReference>
<dbReference type="InterPro" id="IPR000014">
    <property type="entry name" value="PAS"/>
</dbReference>
<dbReference type="PROSITE" id="PS50112">
    <property type="entry name" value="PAS"/>
    <property type="match status" value="1"/>
</dbReference>
<proteinExistence type="predicted"/>
<evidence type="ECO:0000313" key="3">
    <source>
        <dbReference type="Proteomes" id="UP001458415"/>
    </source>
</evidence>
<dbReference type="CDD" id="cd00130">
    <property type="entry name" value="PAS"/>
    <property type="match status" value="1"/>
</dbReference>
<gene>
    <name evidence="2" type="ORF">ABT317_51415</name>
</gene>
<keyword evidence="3" id="KW-1185">Reference proteome</keyword>
<dbReference type="InterPro" id="IPR035965">
    <property type="entry name" value="PAS-like_dom_sf"/>
</dbReference>
<name>A0ABV1WND6_9ACTN</name>
<comment type="caution">
    <text evidence="2">The sequence shown here is derived from an EMBL/GenBank/DDBJ whole genome shotgun (WGS) entry which is preliminary data.</text>
</comment>
<accession>A0ABV1WND6</accession>
<feature type="non-terminal residue" evidence="2">
    <location>
        <position position="70"/>
    </location>
</feature>
<dbReference type="Proteomes" id="UP001458415">
    <property type="component" value="Unassembled WGS sequence"/>
</dbReference>
<reference evidence="2 3" key="1">
    <citation type="submission" date="2024-06" db="EMBL/GenBank/DDBJ databases">
        <title>The Natural Products Discovery Center: Release of the First 8490 Sequenced Strains for Exploring Actinobacteria Biosynthetic Diversity.</title>
        <authorList>
            <person name="Kalkreuter E."/>
            <person name="Kautsar S.A."/>
            <person name="Yang D."/>
            <person name="Bader C.D."/>
            <person name="Teijaro C.N."/>
            <person name="Fluegel L."/>
            <person name="Davis C.M."/>
            <person name="Simpson J.R."/>
            <person name="Lauterbach L."/>
            <person name="Steele A.D."/>
            <person name="Gui C."/>
            <person name="Meng S."/>
            <person name="Li G."/>
            <person name="Viehrig K."/>
            <person name="Ye F."/>
            <person name="Su P."/>
            <person name="Kiefer A.F."/>
            <person name="Nichols A."/>
            <person name="Cepeda A.J."/>
            <person name="Yan W."/>
            <person name="Fan B."/>
            <person name="Jiang Y."/>
            <person name="Adhikari A."/>
            <person name="Zheng C.-J."/>
            <person name="Schuster L."/>
            <person name="Cowan T.M."/>
            <person name="Smanski M.J."/>
            <person name="Chevrette M.G."/>
            <person name="De Carvalho L.P.S."/>
            <person name="Shen B."/>
        </authorList>
    </citation>
    <scope>NUCLEOTIDE SEQUENCE [LARGE SCALE GENOMIC DNA]</scope>
    <source>
        <strain evidence="2 3">NPDC000634</strain>
    </source>
</reference>
<dbReference type="Pfam" id="PF00989">
    <property type="entry name" value="PAS"/>
    <property type="match status" value="1"/>
</dbReference>
<dbReference type="EMBL" id="JBEPCU010002231">
    <property type="protein sequence ID" value="MER6985132.1"/>
    <property type="molecule type" value="Genomic_DNA"/>
</dbReference>
<protein>
    <submittedName>
        <fullName evidence="2">PAS domain S-box protein</fullName>
    </submittedName>
</protein>
<sequence>MEQVSATAVVDAHGIVTGWSEGARRLTGYPAEEVVGRPVRALLAVEPPAGAATALSGSAVLRHRDGSTVV</sequence>
<organism evidence="2 3">
    <name type="scientific">Streptomyces carpinensis</name>
    <dbReference type="NCBI Taxonomy" id="66369"/>
    <lineage>
        <taxon>Bacteria</taxon>
        <taxon>Bacillati</taxon>
        <taxon>Actinomycetota</taxon>
        <taxon>Actinomycetes</taxon>
        <taxon>Kitasatosporales</taxon>
        <taxon>Streptomycetaceae</taxon>
        <taxon>Streptomyces</taxon>
    </lineage>
</organism>
<evidence type="ECO:0000313" key="2">
    <source>
        <dbReference type="EMBL" id="MER6985132.1"/>
    </source>
</evidence>
<dbReference type="NCBIfam" id="TIGR00229">
    <property type="entry name" value="sensory_box"/>
    <property type="match status" value="1"/>
</dbReference>